<evidence type="ECO:0000256" key="1">
    <source>
        <dbReference type="SAM" id="MobiDB-lite"/>
    </source>
</evidence>
<gene>
    <name evidence="2" type="ORF">DUI87_10136</name>
</gene>
<dbReference type="AlphaFoldDB" id="A0A3M0KHJ0"/>
<dbReference type="STRING" id="333673.A0A3M0KHJ0"/>
<name>A0A3M0KHJ0_HIRRU</name>
<organism evidence="2 3">
    <name type="scientific">Hirundo rustica rustica</name>
    <dbReference type="NCBI Taxonomy" id="333673"/>
    <lineage>
        <taxon>Eukaryota</taxon>
        <taxon>Metazoa</taxon>
        <taxon>Chordata</taxon>
        <taxon>Craniata</taxon>
        <taxon>Vertebrata</taxon>
        <taxon>Euteleostomi</taxon>
        <taxon>Archelosauria</taxon>
        <taxon>Archosauria</taxon>
        <taxon>Dinosauria</taxon>
        <taxon>Saurischia</taxon>
        <taxon>Theropoda</taxon>
        <taxon>Coelurosauria</taxon>
        <taxon>Aves</taxon>
        <taxon>Neognathae</taxon>
        <taxon>Neoaves</taxon>
        <taxon>Telluraves</taxon>
        <taxon>Australaves</taxon>
        <taxon>Passeriformes</taxon>
        <taxon>Sylvioidea</taxon>
        <taxon>Hirundinidae</taxon>
        <taxon>Hirundo</taxon>
    </lineage>
</organism>
<dbReference type="PRINTS" id="PR01345">
    <property type="entry name" value="CERVTRCPTASE"/>
</dbReference>
<dbReference type="OrthoDB" id="9185178at2759"/>
<dbReference type="PANTHER" id="PTHR33332">
    <property type="entry name" value="REVERSE TRANSCRIPTASE DOMAIN-CONTAINING PROTEIN"/>
    <property type="match status" value="1"/>
</dbReference>
<evidence type="ECO:0000313" key="3">
    <source>
        <dbReference type="Proteomes" id="UP000269221"/>
    </source>
</evidence>
<accession>A0A3M0KHJ0</accession>
<proteinExistence type="predicted"/>
<dbReference type="EMBL" id="QRBI01000106">
    <property type="protein sequence ID" value="RMC12613.1"/>
    <property type="molecule type" value="Genomic_DNA"/>
</dbReference>
<reference evidence="2 3" key="1">
    <citation type="submission" date="2018-07" db="EMBL/GenBank/DDBJ databases">
        <title>A high quality draft genome assembly of the barn swallow (H. rustica rustica).</title>
        <authorList>
            <person name="Formenti G."/>
            <person name="Chiara M."/>
            <person name="Poveda L."/>
            <person name="Francoijs K.-J."/>
            <person name="Bonisoli-Alquati A."/>
            <person name="Canova L."/>
            <person name="Gianfranceschi L."/>
            <person name="Horner D.S."/>
            <person name="Saino N."/>
        </authorList>
    </citation>
    <scope>NUCLEOTIDE SEQUENCE [LARGE SCALE GENOMIC DNA]</scope>
    <source>
        <strain evidence="2">Chelidonia</strain>
        <tissue evidence="2">Blood</tissue>
    </source>
</reference>
<evidence type="ECO:0000313" key="2">
    <source>
        <dbReference type="EMBL" id="RMC12613.1"/>
    </source>
</evidence>
<keyword evidence="3" id="KW-1185">Reference proteome</keyword>
<dbReference type="Proteomes" id="UP000269221">
    <property type="component" value="Unassembled WGS sequence"/>
</dbReference>
<feature type="region of interest" description="Disordered" evidence="1">
    <location>
        <begin position="156"/>
        <end position="178"/>
    </location>
</feature>
<sequence>MTVAGPVLFNLFINDLDEGADASSASSLMTQSWEEWPIPQRRAALQKDLNRLGRWTGRNLLKCCKGRCRVLHLGRKNPRHQYRLGNNLLESNSVEKDLGVLVDSKPSMSQQCVLVAKKANGILGCIRKSIASSSGEVILPLCPALVRHIQSLSPVLGSSGQERHGAPGVAPVQGDKDD</sequence>
<protein>
    <submittedName>
        <fullName evidence="2">Uncharacterized protein</fullName>
    </submittedName>
</protein>
<comment type="caution">
    <text evidence="2">The sequence shown here is derived from an EMBL/GenBank/DDBJ whole genome shotgun (WGS) entry which is preliminary data.</text>
</comment>